<dbReference type="PANTHER" id="PTHR13030:SF8">
    <property type="entry name" value="ADP-RIBOSE PYROPHOSPHATASE, MITOCHONDRIAL"/>
    <property type="match status" value="1"/>
</dbReference>
<feature type="domain" description="Peptidase S1" evidence="3">
    <location>
        <begin position="582"/>
        <end position="818"/>
    </location>
</feature>
<dbReference type="Gene3D" id="3.90.79.10">
    <property type="entry name" value="Nucleoside Triphosphate Pyrophosphohydrolase"/>
    <property type="match status" value="1"/>
</dbReference>
<dbReference type="GO" id="GO:0004252">
    <property type="term" value="F:serine-type endopeptidase activity"/>
    <property type="evidence" value="ECO:0007669"/>
    <property type="project" value="InterPro"/>
</dbReference>
<dbReference type="Pfam" id="PF25969">
    <property type="entry name" value="NUDT9_N"/>
    <property type="match status" value="1"/>
</dbReference>
<dbReference type="InterPro" id="IPR046350">
    <property type="entry name" value="Cystatin_sf"/>
</dbReference>
<evidence type="ECO:0000313" key="5">
    <source>
        <dbReference type="Proteomes" id="UP000055024"/>
    </source>
</evidence>
<dbReference type="PANTHER" id="PTHR13030">
    <property type="entry name" value="NUDIX HYDROLASE"/>
    <property type="match status" value="1"/>
</dbReference>
<keyword evidence="5" id="KW-1185">Reference proteome</keyword>
<dbReference type="EMBL" id="JYDP01000198">
    <property type="protein sequence ID" value="KRZ03265.1"/>
    <property type="molecule type" value="Genomic_DNA"/>
</dbReference>
<reference evidence="4 5" key="1">
    <citation type="submission" date="2015-01" db="EMBL/GenBank/DDBJ databases">
        <title>Evolution of Trichinella species and genotypes.</title>
        <authorList>
            <person name="Korhonen P.K."/>
            <person name="Edoardo P."/>
            <person name="Giuseppe L.R."/>
            <person name="Gasser R.B."/>
        </authorList>
    </citation>
    <scope>NUCLEOTIDE SEQUENCE [LARGE SCALE GENOMIC DNA]</scope>
    <source>
        <strain evidence="4">ISS1029</strain>
    </source>
</reference>
<gene>
    <name evidence="4" type="primary">NUDT9</name>
    <name evidence="4" type="ORF">T11_1714</name>
</gene>
<feature type="signal peptide" evidence="2">
    <location>
        <begin position="1"/>
        <end position="32"/>
    </location>
</feature>
<dbReference type="InterPro" id="IPR043504">
    <property type="entry name" value="Peptidase_S1_PA_chymotrypsin"/>
</dbReference>
<evidence type="ECO:0000313" key="4">
    <source>
        <dbReference type="EMBL" id="KRZ03265.1"/>
    </source>
</evidence>
<proteinExistence type="predicted"/>
<keyword evidence="1" id="KW-1133">Transmembrane helix</keyword>
<evidence type="ECO:0000259" key="3">
    <source>
        <dbReference type="PROSITE" id="PS50240"/>
    </source>
</evidence>
<dbReference type="Gene3D" id="2.40.10.10">
    <property type="entry name" value="Trypsin-like serine proteases"/>
    <property type="match status" value="1"/>
</dbReference>
<dbReference type="SUPFAM" id="SSF54403">
    <property type="entry name" value="Cystatin/monellin"/>
    <property type="match status" value="1"/>
</dbReference>
<dbReference type="Proteomes" id="UP000055024">
    <property type="component" value="Unassembled WGS sequence"/>
</dbReference>
<keyword evidence="2" id="KW-0732">Signal</keyword>
<evidence type="ECO:0000256" key="2">
    <source>
        <dbReference type="SAM" id="SignalP"/>
    </source>
</evidence>
<keyword evidence="1" id="KW-0812">Transmembrane</keyword>
<dbReference type="OrthoDB" id="10056930at2759"/>
<dbReference type="InterPro" id="IPR039989">
    <property type="entry name" value="NUDT9"/>
</dbReference>
<dbReference type="SUPFAM" id="SSF50494">
    <property type="entry name" value="Trypsin-like serine proteases"/>
    <property type="match status" value="1"/>
</dbReference>
<protein>
    <submittedName>
        <fullName evidence="4">ADP-ribose pyrophosphatase, mitochondrial</fullName>
    </submittedName>
</protein>
<dbReference type="InterPro" id="IPR015797">
    <property type="entry name" value="NUDIX_hydrolase-like_dom_sf"/>
</dbReference>
<dbReference type="GO" id="GO:0006508">
    <property type="term" value="P:proteolysis"/>
    <property type="evidence" value="ECO:0007669"/>
    <property type="project" value="InterPro"/>
</dbReference>
<dbReference type="Gene3D" id="3.10.450.10">
    <property type="match status" value="1"/>
</dbReference>
<sequence length="821" mass="92207">MKHKNLKFSQKMNSTLSILLISVAAFSALAQGLETLDISESTPISTLLNETIESAVCSNPQSVEETVRKMLLTEHTLERTQDLNPADAMAVMKQLTSYINKHLKGKTYYKMTKVIKAERCDAPESDIHVLEIEIQETSCKRKELEEGKSDDECQVKTDVEVVDCIWTGRLIRTAVVESQGLICSDRRYNSFTENESLCPLLKYVDTDIRRVYISQTHWKWKNKLFAYAPPDFSAEFEDNIPHDSFDPSKNESLANFNKMDQSVDRRSINGHYEVKNGRPRCPIGRTGIQGRGKLPRWGPNFVLAVIVDSGEGHLLDILSTTTAEGSFEIPTFFIDDYSKEGIEAKLEEIIIASKPTNRYSRKKIHSLVETAMKNALIVKQGYTPDSRNTDNAWTETIAVQISDPMRQHLGKLKFESQAKQSTVEWRTVDEKSQNEIRNYVERSLGEAKFNEIANKSDMKTTLRKIITALTRYTLRGLRFLGAVIFTVCAGILIPVTAVLCPTEQEAKIKLKKIQISSLCNYLQIKSEKDSNLAKCIEECFLYFEINLLLQLNSECGEEALESLALVYKPVQQDSKRVLGIACQGAIVPGKHQNYTDTVLVSSYCIVEDPQEGYVVSVGSPDPHGDFESSAQKFRAQRILNFPFEQHPVGILKTPQPIMYSDTVKPMCIADVPLPDEHVCILGVLTRGGLMTLRHMQMLYESDCEPLAEGLSSYLCGKVKEIDADVGETFGLDPSLDIYPFVAPLEFDIGGVKPGSMETPLFCLTNEHPTWSVYGFVTNAFDVADPESPILFSDIPSDLAAIKQHSDISYQEWVQSMLAKRS</sequence>
<dbReference type="PROSITE" id="PS50240">
    <property type="entry name" value="TRYPSIN_DOM"/>
    <property type="match status" value="1"/>
</dbReference>
<dbReference type="GO" id="GO:0047631">
    <property type="term" value="F:ADP-ribose diphosphatase activity"/>
    <property type="evidence" value="ECO:0007669"/>
    <property type="project" value="InterPro"/>
</dbReference>
<dbReference type="STRING" id="268475.A0A0V1GY49"/>
<keyword evidence="1" id="KW-0472">Membrane</keyword>
<name>A0A0V1GY49_9BILA</name>
<organism evidence="4 5">
    <name type="scientific">Trichinella zimbabwensis</name>
    <dbReference type="NCBI Taxonomy" id="268475"/>
    <lineage>
        <taxon>Eukaryota</taxon>
        <taxon>Metazoa</taxon>
        <taxon>Ecdysozoa</taxon>
        <taxon>Nematoda</taxon>
        <taxon>Enoplea</taxon>
        <taxon>Dorylaimia</taxon>
        <taxon>Trichinellida</taxon>
        <taxon>Trichinellidae</taxon>
        <taxon>Trichinella</taxon>
    </lineage>
</organism>
<dbReference type="InterPro" id="IPR001254">
    <property type="entry name" value="Trypsin_dom"/>
</dbReference>
<dbReference type="SUPFAM" id="SSF55811">
    <property type="entry name" value="Nudix"/>
    <property type="match status" value="1"/>
</dbReference>
<comment type="caution">
    <text evidence="4">The sequence shown here is derived from an EMBL/GenBank/DDBJ whole genome shotgun (WGS) entry which is preliminary data.</text>
</comment>
<dbReference type="AlphaFoldDB" id="A0A0V1GY49"/>
<feature type="chain" id="PRO_5006878699" evidence="2">
    <location>
        <begin position="33"/>
        <end position="821"/>
    </location>
</feature>
<accession>A0A0V1GY49</accession>
<feature type="transmembrane region" description="Helical" evidence="1">
    <location>
        <begin position="479"/>
        <end position="502"/>
    </location>
</feature>
<evidence type="ECO:0000256" key="1">
    <source>
        <dbReference type="SAM" id="Phobius"/>
    </source>
</evidence>
<dbReference type="InterPro" id="IPR009003">
    <property type="entry name" value="Peptidase_S1_PA"/>
</dbReference>